<accession>A0A917KB73</accession>
<reference evidence="11" key="1">
    <citation type="journal article" date="2014" name="Int. J. Syst. Evol. Microbiol.">
        <title>Complete genome sequence of Corynebacterium casei LMG S-19264T (=DSM 44701T), isolated from a smear-ripened cheese.</title>
        <authorList>
            <consortium name="US DOE Joint Genome Institute (JGI-PGF)"/>
            <person name="Walter F."/>
            <person name="Albersmeier A."/>
            <person name="Kalinowski J."/>
            <person name="Ruckert C."/>
        </authorList>
    </citation>
    <scope>NUCLEOTIDE SEQUENCE</scope>
    <source>
        <strain evidence="11">CGMCC 1.3617</strain>
    </source>
</reference>
<comment type="caution">
    <text evidence="11">The sequence shown here is derived from an EMBL/GenBank/DDBJ whole genome shotgun (WGS) entry which is preliminary data.</text>
</comment>
<evidence type="ECO:0000256" key="5">
    <source>
        <dbReference type="ARBA" id="ARBA00022989"/>
    </source>
</evidence>
<evidence type="ECO:0000256" key="7">
    <source>
        <dbReference type="ARBA" id="ARBA00029829"/>
    </source>
</evidence>
<dbReference type="RefSeq" id="WP_188965707.1">
    <property type="nucleotide sequence ID" value="NZ_BMKW01000002.1"/>
</dbReference>
<evidence type="ECO:0000256" key="9">
    <source>
        <dbReference type="SAM" id="Phobius"/>
    </source>
</evidence>
<keyword evidence="3" id="KW-1003">Cell membrane</keyword>
<sequence>MIPTDPVERDALAAEYVLGTLDARAARQVEQAMETDAALREMVAAWEARLSPLTALAVPEAPPPGLWGRIATTLDRPAAPAPAAARASPFWRFWALGASMVAAGLAALLLLRPVPEERLMTVLLTQRDQPAWLVEADGGALRLASLNPQPVPADRVMQLWALPQGATAPTSLGLIPAAQGRLTVTPSSIRPEPGMLIEISLEPPGGSPTGRPTGPVLFIGRLAAARGA</sequence>
<dbReference type="Gene3D" id="1.10.10.1320">
    <property type="entry name" value="Anti-sigma factor, zinc-finger domain"/>
    <property type="match status" value="1"/>
</dbReference>
<feature type="transmembrane region" description="Helical" evidence="9">
    <location>
        <begin position="91"/>
        <end position="111"/>
    </location>
</feature>
<dbReference type="PANTHER" id="PTHR37461:SF1">
    <property type="entry name" value="ANTI-SIGMA-K FACTOR RSKA"/>
    <property type="match status" value="1"/>
</dbReference>
<dbReference type="Pfam" id="PF10099">
    <property type="entry name" value="RskA_C"/>
    <property type="match status" value="1"/>
</dbReference>
<keyword evidence="11" id="KW-0240">DNA-directed RNA polymerase</keyword>
<comment type="subcellular location">
    <subcellularLocation>
        <location evidence="2">Cell membrane</location>
    </subcellularLocation>
    <subcellularLocation>
        <location evidence="1">Membrane</location>
        <topology evidence="1">Single-pass membrane protein</topology>
    </subcellularLocation>
</comment>
<name>A0A917KB73_9PROT</name>
<evidence type="ECO:0000313" key="11">
    <source>
        <dbReference type="EMBL" id="GGJ03923.1"/>
    </source>
</evidence>
<keyword evidence="12" id="KW-1185">Reference proteome</keyword>
<dbReference type="InterPro" id="IPR041916">
    <property type="entry name" value="Anti_sigma_zinc_sf"/>
</dbReference>
<keyword evidence="5 9" id="KW-1133">Transmembrane helix</keyword>
<dbReference type="GO" id="GO:0005886">
    <property type="term" value="C:plasma membrane"/>
    <property type="evidence" value="ECO:0007669"/>
    <property type="project" value="UniProtKB-SubCell"/>
</dbReference>
<evidence type="ECO:0000259" key="10">
    <source>
        <dbReference type="Pfam" id="PF10099"/>
    </source>
</evidence>
<dbReference type="GO" id="GO:0016989">
    <property type="term" value="F:sigma factor antagonist activity"/>
    <property type="evidence" value="ECO:0007669"/>
    <property type="project" value="TreeGrafter"/>
</dbReference>
<dbReference type="GO" id="GO:0006417">
    <property type="term" value="P:regulation of translation"/>
    <property type="evidence" value="ECO:0007669"/>
    <property type="project" value="TreeGrafter"/>
</dbReference>
<keyword evidence="4 9" id="KW-0812">Transmembrane</keyword>
<proteinExistence type="predicted"/>
<dbReference type="Proteomes" id="UP000661507">
    <property type="component" value="Unassembled WGS sequence"/>
</dbReference>
<evidence type="ECO:0000256" key="2">
    <source>
        <dbReference type="ARBA" id="ARBA00004236"/>
    </source>
</evidence>
<reference evidence="11" key="2">
    <citation type="submission" date="2020-09" db="EMBL/GenBank/DDBJ databases">
        <authorList>
            <person name="Sun Q."/>
            <person name="Zhou Y."/>
        </authorList>
    </citation>
    <scope>NUCLEOTIDE SEQUENCE</scope>
    <source>
        <strain evidence="11">CGMCC 1.3617</strain>
    </source>
</reference>
<gene>
    <name evidence="11" type="ORF">GCM10011320_08690</name>
</gene>
<dbReference type="EMBL" id="BMKW01000002">
    <property type="protein sequence ID" value="GGJ03923.1"/>
    <property type="molecule type" value="Genomic_DNA"/>
</dbReference>
<evidence type="ECO:0000313" key="12">
    <source>
        <dbReference type="Proteomes" id="UP000661507"/>
    </source>
</evidence>
<feature type="domain" description="Anti-sigma K factor RskA C-terminal" evidence="10">
    <location>
        <begin position="99"/>
        <end position="216"/>
    </location>
</feature>
<protein>
    <recommendedName>
        <fullName evidence="8">Regulator of SigK</fullName>
    </recommendedName>
    <alternativeName>
        <fullName evidence="7">Sigma-K anti-sigma factor RskA</fullName>
    </alternativeName>
</protein>
<evidence type="ECO:0000256" key="8">
    <source>
        <dbReference type="ARBA" id="ARBA00030803"/>
    </source>
</evidence>
<dbReference type="InterPro" id="IPR051474">
    <property type="entry name" value="Anti-sigma-K/W_factor"/>
</dbReference>
<dbReference type="PANTHER" id="PTHR37461">
    <property type="entry name" value="ANTI-SIGMA-K FACTOR RSKA"/>
    <property type="match status" value="1"/>
</dbReference>
<evidence type="ECO:0000256" key="1">
    <source>
        <dbReference type="ARBA" id="ARBA00004167"/>
    </source>
</evidence>
<dbReference type="AlphaFoldDB" id="A0A917KB73"/>
<organism evidence="11 12">
    <name type="scientific">Neoroseomonas lacus</name>
    <dbReference type="NCBI Taxonomy" id="287609"/>
    <lineage>
        <taxon>Bacteria</taxon>
        <taxon>Pseudomonadati</taxon>
        <taxon>Pseudomonadota</taxon>
        <taxon>Alphaproteobacteria</taxon>
        <taxon>Acetobacterales</taxon>
        <taxon>Acetobacteraceae</taxon>
        <taxon>Neoroseomonas</taxon>
    </lineage>
</organism>
<keyword evidence="11" id="KW-0804">Transcription</keyword>
<evidence type="ECO:0000256" key="4">
    <source>
        <dbReference type="ARBA" id="ARBA00022692"/>
    </source>
</evidence>
<evidence type="ECO:0000256" key="6">
    <source>
        <dbReference type="ARBA" id="ARBA00023136"/>
    </source>
</evidence>
<dbReference type="InterPro" id="IPR018764">
    <property type="entry name" value="RskA_C"/>
</dbReference>
<dbReference type="GO" id="GO:0000428">
    <property type="term" value="C:DNA-directed RNA polymerase complex"/>
    <property type="evidence" value="ECO:0007669"/>
    <property type="project" value="UniProtKB-KW"/>
</dbReference>
<evidence type="ECO:0000256" key="3">
    <source>
        <dbReference type="ARBA" id="ARBA00022475"/>
    </source>
</evidence>
<keyword evidence="6 9" id="KW-0472">Membrane</keyword>